<evidence type="ECO:0000313" key="4">
    <source>
        <dbReference type="Proteomes" id="UP000488506"/>
    </source>
</evidence>
<organism evidence="3 4">
    <name type="scientific">Candidatus Saganbacteria bacterium</name>
    <dbReference type="NCBI Taxonomy" id="2575572"/>
    <lineage>
        <taxon>Bacteria</taxon>
        <taxon>Bacillati</taxon>
        <taxon>Saganbacteria</taxon>
    </lineage>
</organism>
<dbReference type="Proteomes" id="UP000488506">
    <property type="component" value="Unassembled WGS sequence"/>
</dbReference>
<dbReference type="PROSITE" id="PS51272">
    <property type="entry name" value="SLH"/>
    <property type="match status" value="1"/>
</dbReference>
<accession>A0A833NYW7</accession>
<dbReference type="EMBL" id="WPAF01000005">
    <property type="protein sequence ID" value="KAF0134730.1"/>
    <property type="molecule type" value="Genomic_DNA"/>
</dbReference>
<dbReference type="PANTHER" id="PTHR43308">
    <property type="entry name" value="OUTER MEMBRANE PROTEIN ALPHA-RELATED"/>
    <property type="match status" value="1"/>
</dbReference>
<dbReference type="InterPro" id="IPR001119">
    <property type="entry name" value="SLH_dom"/>
</dbReference>
<evidence type="ECO:0000313" key="3">
    <source>
        <dbReference type="EMBL" id="KAF0134730.1"/>
    </source>
</evidence>
<feature type="chain" id="PRO_5032314541" evidence="1">
    <location>
        <begin position="21"/>
        <end position="441"/>
    </location>
</feature>
<feature type="domain" description="SLH" evidence="2">
    <location>
        <begin position="21"/>
        <end position="84"/>
    </location>
</feature>
<dbReference type="Pfam" id="PF00395">
    <property type="entry name" value="SLH"/>
    <property type="match status" value="1"/>
</dbReference>
<dbReference type="InterPro" id="IPR051465">
    <property type="entry name" value="Cell_Envelope_Struct_Comp"/>
</dbReference>
<gene>
    <name evidence="3" type="ORF">FD145_447</name>
</gene>
<evidence type="ECO:0000259" key="2">
    <source>
        <dbReference type="PROSITE" id="PS51272"/>
    </source>
</evidence>
<comment type="caution">
    <text evidence="3">The sequence shown here is derived from an EMBL/GenBank/DDBJ whole genome shotgun (WGS) entry which is preliminary data.</text>
</comment>
<keyword evidence="1" id="KW-0732">Signal</keyword>
<evidence type="ECO:0000256" key="1">
    <source>
        <dbReference type="SAM" id="SignalP"/>
    </source>
</evidence>
<dbReference type="AlphaFoldDB" id="A0A833NYW7"/>
<feature type="signal peptide" evidence="1">
    <location>
        <begin position="1"/>
        <end position="20"/>
    </location>
</feature>
<sequence>MRQLILLIAFSSIFNITAFAQDALFKDMPEKHWAEAYVGNLVKKGITSGFPDGTFRGLKNINRFEITAMLSKIKENSANLGDAEKILSELKSEFQIVKYQAEDADQVRFSGQFEEHFRFGNPSHPLPHGPKINSRIKLQAVRKFDAARFIKVNFDSMDSIYNGGSHNLAESLFDFEGRTKLGSFNLNASYGPGDITHSETDNVSPSDNGVVYVRNKPSIGLQYNAGNLGLSLSYNVQKTNSSGITSLNELNGTASYVYNSFPIFKKVKVSLSPRLFFENANRDLLTEIKVSAMASQALSIDAMLGIGSIGSTSGLLAGGSIYLSGDNTSLSIKAYKIGSEFRNSNKDKAEYLNYFSKNIADGTTDIGAELTQKLNHNSSLILISNIKLSNDFKIGKDYQGTSLTNEIKLASGILSVFYRNFYSPSTTPDNSDLIGISLTLF</sequence>
<protein>
    <submittedName>
        <fullName evidence="3">S-layer protein</fullName>
    </submittedName>
</protein>
<proteinExistence type="predicted"/>
<reference evidence="3 4" key="1">
    <citation type="submission" date="2019-12" db="EMBL/GenBank/DDBJ databases">
        <authorList>
            <person name="Wolfe R."/>
            <person name="Danczak R."/>
            <person name="Wilkins M."/>
        </authorList>
    </citation>
    <scope>NUCLEOTIDE SEQUENCE [LARGE SCALE GENOMIC DNA]</scope>
    <source>
        <strain evidence="3">X2_MaxBin.013</strain>
    </source>
</reference>
<dbReference type="PANTHER" id="PTHR43308:SF5">
    <property type="entry name" value="S-LAYER PROTEIN _ PEPTIDOGLYCAN ENDO-BETA-N-ACETYLGLUCOSAMINIDASE"/>
    <property type="match status" value="1"/>
</dbReference>
<name>A0A833NYW7_UNCSA</name>